<organism evidence="5 6">
    <name type="scientific">Sporosarcina siberiensis</name>
    <dbReference type="NCBI Taxonomy" id="1365606"/>
    <lineage>
        <taxon>Bacteria</taxon>
        <taxon>Bacillati</taxon>
        <taxon>Bacillota</taxon>
        <taxon>Bacilli</taxon>
        <taxon>Bacillales</taxon>
        <taxon>Caryophanaceae</taxon>
        <taxon>Sporosarcina</taxon>
    </lineage>
</organism>
<dbReference type="SUPFAM" id="SSF46689">
    <property type="entry name" value="Homeodomain-like"/>
    <property type="match status" value="1"/>
</dbReference>
<dbReference type="EMBL" id="JBHUGI010000024">
    <property type="protein sequence ID" value="MFD1928023.1"/>
    <property type="molecule type" value="Genomic_DNA"/>
</dbReference>
<feature type="domain" description="CdaR GGDEF-like" evidence="4">
    <location>
        <begin position="294"/>
        <end position="434"/>
    </location>
</feature>
<dbReference type="InterPro" id="IPR051448">
    <property type="entry name" value="CdaR-like_regulators"/>
</dbReference>
<dbReference type="InterPro" id="IPR042070">
    <property type="entry name" value="PucR_C-HTH_sf"/>
</dbReference>
<evidence type="ECO:0000313" key="5">
    <source>
        <dbReference type="EMBL" id="MFD1928023.1"/>
    </source>
</evidence>
<evidence type="ECO:0000259" key="3">
    <source>
        <dbReference type="Pfam" id="PF13556"/>
    </source>
</evidence>
<dbReference type="Pfam" id="PF13556">
    <property type="entry name" value="HTH_30"/>
    <property type="match status" value="1"/>
</dbReference>
<dbReference type="Pfam" id="PF07905">
    <property type="entry name" value="PucR"/>
    <property type="match status" value="1"/>
</dbReference>
<feature type="domain" description="PucR C-terminal helix-turn-helix" evidence="3">
    <location>
        <begin position="487"/>
        <end position="541"/>
    </location>
</feature>
<feature type="domain" description="Purine catabolism PurC-like" evidence="2">
    <location>
        <begin position="7"/>
        <end position="123"/>
    </location>
</feature>
<dbReference type="Proteomes" id="UP001597218">
    <property type="component" value="Unassembled WGS sequence"/>
</dbReference>
<evidence type="ECO:0000259" key="2">
    <source>
        <dbReference type="Pfam" id="PF07905"/>
    </source>
</evidence>
<evidence type="ECO:0000313" key="6">
    <source>
        <dbReference type="Proteomes" id="UP001597218"/>
    </source>
</evidence>
<comment type="similarity">
    <text evidence="1">Belongs to the CdaR family.</text>
</comment>
<dbReference type="PANTHER" id="PTHR33744">
    <property type="entry name" value="CARBOHYDRATE DIACID REGULATOR"/>
    <property type="match status" value="1"/>
</dbReference>
<sequence length="553" mass="63499">MFLSIKDIMELELLANATIKAGKEIITDKVVEWISVIESPVENFVRENELVLTTGIGCFKDSEELMGFVHDVYESGASALAFATGRYIFEIPGEIIHYAEERSFPIIDIPWEVRFADIIHEVLFKLKDLKKDEMKRSEKAQQLLIQMIIQGKTLEQITAYIEKELGKPVIIRNRLGEVVAGTNISPDIFKVLNEVNTEIEIQQSHHPIHSEIKKIESATHQYLHFAIQSNGNYDGDFFIQLKFEENLTEQDIVIVEQAVVATALWFSRTSAVMEAESRMQNEYILRLAKESEMTDEYVESHAAFFGFNLSLPYVCIVGHPQNLSDLIEHKKNVNDSAKTHLKQISIYVREGFTYAGENVQREILIGIDTNEVILFLEVDEDSKQETVNQYLDLVERRFSHLLPGATFSWGIGRHKTGLKDFNKSYQKAKSALDMGMKQRGIGLRIHFEETKFNRLLLNLSLNKEVREIVTSTISPIVKYDFNRDMELVKTITAYTRNNGNISQTARDLNLHRQSLLYRLRKIESLTDLSLVDPDDYFLMDFSAKIWTAGILEE</sequence>
<evidence type="ECO:0000256" key="1">
    <source>
        <dbReference type="ARBA" id="ARBA00006754"/>
    </source>
</evidence>
<accession>A0ABW4SF16</accession>
<dbReference type="InterPro" id="IPR009057">
    <property type="entry name" value="Homeodomain-like_sf"/>
</dbReference>
<comment type="caution">
    <text evidence="5">The sequence shown here is derived from an EMBL/GenBank/DDBJ whole genome shotgun (WGS) entry which is preliminary data.</text>
</comment>
<dbReference type="Gene3D" id="1.10.10.2840">
    <property type="entry name" value="PucR C-terminal helix-turn-helix domain"/>
    <property type="match status" value="1"/>
</dbReference>
<dbReference type="Pfam" id="PF17853">
    <property type="entry name" value="GGDEF_2"/>
    <property type="match status" value="1"/>
</dbReference>
<protein>
    <submittedName>
        <fullName evidence="5">PucR family transcriptional regulator</fullName>
    </submittedName>
</protein>
<dbReference type="RefSeq" id="WP_381537008.1">
    <property type="nucleotide sequence ID" value="NZ_JBHUGI010000024.1"/>
</dbReference>
<dbReference type="PANTHER" id="PTHR33744:SF1">
    <property type="entry name" value="DNA-BINDING TRANSCRIPTIONAL ACTIVATOR ADER"/>
    <property type="match status" value="1"/>
</dbReference>
<dbReference type="InterPro" id="IPR041522">
    <property type="entry name" value="CdaR_GGDEF"/>
</dbReference>
<reference evidence="6" key="1">
    <citation type="journal article" date="2019" name="Int. J. Syst. Evol. Microbiol.">
        <title>The Global Catalogue of Microorganisms (GCM) 10K type strain sequencing project: providing services to taxonomists for standard genome sequencing and annotation.</title>
        <authorList>
            <consortium name="The Broad Institute Genomics Platform"/>
            <consortium name="The Broad Institute Genome Sequencing Center for Infectious Disease"/>
            <person name="Wu L."/>
            <person name="Ma J."/>
        </authorList>
    </citation>
    <scope>NUCLEOTIDE SEQUENCE [LARGE SCALE GENOMIC DNA]</scope>
    <source>
        <strain evidence="6">CGMCC 4.7177</strain>
    </source>
</reference>
<name>A0ABW4SF16_9BACL</name>
<gene>
    <name evidence="5" type="ORF">ACFSFY_08130</name>
</gene>
<evidence type="ECO:0000259" key="4">
    <source>
        <dbReference type="Pfam" id="PF17853"/>
    </source>
</evidence>
<proteinExistence type="inferred from homology"/>
<dbReference type="InterPro" id="IPR012914">
    <property type="entry name" value="PucR_dom"/>
</dbReference>
<keyword evidence="6" id="KW-1185">Reference proteome</keyword>
<dbReference type="InterPro" id="IPR025736">
    <property type="entry name" value="PucR_C-HTH_dom"/>
</dbReference>